<dbReference type="AlphaFoldDB" id="A0A0F9NSU7"/>
<dbReference type="EMBL" id="LAZR01003188">
    <property type="protein sequence ID" value="KKN21009.1"/>
    <property type="molecule type" value="Genomic_DNA"/>
</dbReference>
<accession>A0A0F9NSU7</accession>
<reference evidence="2" key="1">
    <citation type="journal article" date="2015" name="Nature">
        <title>Complex archaea that bridge the gap between prokaryotes and eukaryotes.</title>
        <authorList>
            <person name="Spang A."/>
            <person name="Saw J.H."/>
            <person name="Jorgensen S.L."/>
            <person name="Zaremba-Niedzwiedzka K."/>
            <person name="Martijn J."/>
            <person name="Lind A.E."/>
            <person name="van Eijk R."/>
            <person name="Schleper C."/>
            <person name="Guy L."/>
            <person name="Ettema T.J."/>
        </authorList>
    </citation>
    <scope>NUCLEOTIDE SEQUENCE</scope>
</reference>
<feature type="compositionally biased region" description="Polar residues" evidence="1">
    <location>
        <begin position="1"/>
        <end position="14"/>
    </location>
</feature>
<protein>
    <submittedName>
        <fullName evidence="2">Uncharacterized protein</fullName>
    </submittedName>
</protein>
<comment type="caution">
    <text evidence="2">The sequence shown here is derived from an EMBL/GenBank/DDBJ whole genome shotgun (WGS) entry which is preliminary data.</text>
</comment>
<proteinExistence type="predicted"/>
<evidence type="ECO:0000313" key="2">
    <source>
        <dbReference type="EMBL" id="KKN21009.1"/>
    </source>
</evidence>
<organism evidence="2">
    <name type="scientific">marine sediment metagenome</name>
    <dbReference type="NCBI Taxonomy" id="412755"/>
    <lineage>
        <taxon>unclassified sequences</taxon>
        <taxon>metagenomes</taxon>
        <taxon>ecological metagenomes</taxon>
    </lineage>
</organism>
<evidence type="ECO:0000256" key="1">
    <source>
        <dbReference type="SAM" id="MobiDB-lite"/>
    </source>
</evidence>
<sequence length="144" mass="15412">MTGTKFQRPGTNSTELESEFELGREETLQTILDRLNGFINVSTGRGAFQYIGENQLSSASAATAVAITVPEGSAHAEGLVTAADLYFNFLPSGTPSSSVGTEALIGDIIYLDGPIQLANFRAVRQGGVNFTIKWLFFSDARDEA</sequence>
<feature type="region of interest" description="Disordered" evidence="1">
    <location>
        <begin position="1"/>
        <end position="20"/>
    </location>
</feature>
<name>A0A0F9NSU7_9ZZZZ</name>
<gene>
    <name evidence="2" type="ORF">LCGC14_0929800</name>
</gene>